<dbReference type="EMBL" id="JADGJQ010000001">
    <property type="protein sequence ID" value="KAJ3185531.1"/>
    <property type="molecule type" value="Genomic_DNA"/>
</dbReference>
<organism evidence="2 3">
    <name type="scientific">Geranomyces variabilis</name>
    <dbReference type="NCBI Taxonomy" id="109894"/>
    <lineage>
        <taxon>Eukaryota</taxon>
        <taxon>Fungi</taxon>
        <taxon>Fungi incertae sedis</taxon>
        <taxon>Chytridiomycota</taxon>
        <taxon>Chytridiomycota incertae sedis</taxon>
        <taxon>Chytridiomycetes</taxon>
        <taxon>Spizellomycetales</taxon>
        <taxon>Powellomycetaceae</taxon>
        <taxon>Geranomyces</taxon>
    </lineage>
</organism>
<dbReference type="Proteomes" id="UP001212152">
    <property type="component" value="Unassembled WGS sequence"/>
</dbReference>
<gene>
    <name evidence="2" type="ORF">HDU87_000154</name>
</gene>
<name>A0AAD5XV21_9FUNG</name>
<reference evidence="2" key="1">
    <citation type="submission" date="2020-05" db="EMBL/GenBank/DDBJ databases">
        <title>Phylogenomic resolution of chytrid fungi.</title>
        <authorList>
            <person name="Stajich J.E."/>
            <person name="Amses K."/>
            <person name="Simmons R."/>
            <person name="Seto K."/>
            <person name="Myers J."/>
            <person name="Bonds A."/>
            <person name="Quandt C.A."/>
            <person name="Barry K."/>
            <person name="Liu P."/>
            <person name="Grigoriev I."/>
            <person name="Longcore J.E."/>
            <person name="James T.Y."/>
        </authorList>
    </citation>
    <scope>NUCLEOTIDE SEQUENCE</scope>
    <source>
        <strain evidence="2">JEL0379</strain>
    </source>
</reference>
<accession>A0AAD5XV21</accession>
<keyword evidence="3" id="KW-1185">Reference proteome</keyword>
<evidence type="ECO:0000313" key="2">
    <source>
        <dbReference type="EMBL" id="KAJ3185531.1"/>
    </source>
</evidence>
<sequence>MESIVPVPIVSQQLDSTDTASPATAIFEKTDRGTPVPVEYPKIHVLASDVAPGADELVADAWSSDDEPTIREFASDTADVARYLVGSAASSATSLFKSVARRVSRSFEATRPTNVDFDTTASGSTLAVADANTHENIATRNAGISQPAIIVAADLSSAYCANNDEAHEIPPAVTSTQSDVLNSPASSSITADVAPSPREAFVKAYTETSKASEQRVKHALKHGADLTIEYGTTAAVLTADAIHATEAAAAYAARSTAHGVLTTAHKAAQVGQGLARVASTAVKAVTTGRPARDYDTGSDSDDDVADAEDASSIVVTEEIIVCADDADLVTTARADNLADIVAVAEHASSIGSPEEIVVRAADTARVEDQEIIVAEEIVVRAKDTNRATTARVENQAEEEFVVAQEIVVRTEDADSVTTAQADDLADIVAVAEYGSSIGSPEEIVIRAEDTARVEDQEEIIVTEEIIVRAEDADRVTTPRADDLTDMVAVAEHASSIGSPEEIVGHAENTDHVTTSRADEQVVEEEVGRAQATDRKPTARGDDQVAKNLDLRAEDTDRTTTTGVADLIETGTQREDGPQIMVEYVDADAQEGTGIVTPPPTPAGLGAHLGDGLPEPSARPATPSRDASIRREPIGPSEETLQATQAAPATSASPAKPSHRHATFLKIAGKAEIFFGKLVRSSKLTAKGQEKKAKAKVEMAAVKERRRSAEIDKHQRALWVEQRKAEIRRPSEEVF</sequence>
<comment type="caution">
    <text evidence="2">The sequence shown here is derived from an EMBL/GenBank/DDBJ whole genome shotgun (WGS) entry which is preliminary data.</text>
</comment>
<protein>
    <submittedName>
        <fullName evidence="2">Uncharacterized protein</fullName>
    </submittedName>
</protein>
<proteinExistence type="predicted"/>
<feature type="region of interest" description="Disordered" evidence="1">
    <location>
        <begin position="590"/>
        <end position="659"/>
    </location>
</feature>
<evidence type="ECO:0000313" key="3">
    <source>
        <dbReference type="Proteomes" id="UP001212152"/>
    </source>
</evidence>
<evidence type="ECO:0000256" key="1">
    <source>
        <dbReference type="SAM" id="MobiDB-lite"/>
    </source>
</evidence>
<feature type="compositionally biased region" description="Low complexity" evidence="1">
    <location>
        <begin position="641"/>
        <end position="654"/>
    </location>
</feature>
<dbReference type="AlphaFoldDB" id="A0AAD5XV21"/>